<dbReference type="Proteomes" id="UP000027778">
    <property type="component" value="Unassembled WGS sequence"/>
</dbReference>
<dbReference type="GO" id="GO:0008757">
    <property type="term" value="F:S-adenosylmethionine-dependent methyltransferase activity"/>
    <property type="evidence" value="ECO:0007669"/>
    <property type="project" value="InterPro"/>
</dbReference>
<evidence type="ECO:0000313" key="2">
    <source>
        <dbReference type="EMBL" id="KEK24796.1"/>
    </source>
</evidence>
<accession>A0A073KE55</accession>
<dbReference type="AlphaFoldDB" id="A0A073KE55"/>
<dbReference type="Gene3D" id="3.40.50.150">
    <property type="entry name" value="Vaccinia Virus protein VP39"/>
    <property type="match status" value="1"/>
</dbReference>
<dbReference type="eggNOG" id="COG2226">
    <property type="taxonomic scope" value="Bacteria"/>
</dbReference>
<keyword evidence="2" id="KW-0808">Transferase</keyword>
<dbReference type="SUPFAM" id="SSF53335">
    <property type="entry name" value="S-adenosyl-L-methionine-dependent methyltransferases"/>
    <property type="match status" value="1"/>
</dbReference>
<dbReference type="OrthoDB" id="9808140at2"/>
<keyword evidence="2" id="KW-0489">Methyltransferase</keyword>
<sequence length="260" mass="30432">MDQNVSNQNEELLPPPELVHYVGGNFREVGEEFLRHFIEIGNLKRDEHVLDVGCGVGRIAVPLTTYLNKQGSYHGFDIFQQGISWCQTHISPKYSNFHFQHANIRNQFYNPKGTITASQFRFPYEDETFDFVFLTSVFTHLLPVELEHYFSEVLRVMKNNGRCFVTFFLVNPESIYYLNAGLSTLPFRHNIGDCYVVNKDMPEFAVAYPEEWLRNLFIKHNTEIIEPIHFGSWCGRTKFTSYQDIMIFQKKKNKTDFSSL</sequence>
<organism evidence="2 3">
    <name type="scientific">Bacillus gaemokensis</name>
    <dbReference type="NCBI Taxonomy" id="574375"/>
    <lineage>
        <taxon>Bacteria</taxon>
        <taxon>Bacillati</taxon>
        <taxon>Bacillota</taxon>
        <taxon>Bacilli</taxon>
        <taxon>Bacillales</taxon>
        <taxon>Bacillaceae</taxon>
        <taxon>Bacillus</taxon>
        <taxon>Bacillus cereus group</taxon>
    </lineage>
</organism>
<evidence type="ECO:0000259" key="1">
    <source>
        <dbReference type="Pfam" id="PF08241"/>
    </source>
</evidence>
<dbReference type="InterPro" id="IPR013216">
    <property type="entry name" value="Methyltransf_11"/>
</dbReference>
<dbReference type="InterPro" id="IPR029063">
    <property type="entry name" value="SAM-dependent_MTases_sf"/>
</dbReference>
<keyword evidence="3" id="KW-1185">Reference proteome</keyword>
<name>A0A073KE55_9BACI</name>
<dbReference type="STRING" id="574375.AZF08_12185"/>
<protein>
    <submittedName>
        <fullName evidence="2">Methyltransferase</fullName>
    </submittedName>
</protein>
<reference evidence="2 3" key="1">
    <citation type="submission" date="2014-06" db="EMBL/GenBank/DDBJ databases">
        <title>Draft genome sequence of Bacillus gaemokensis JCM 15801 (MCCC 1A00707).</title>
        <authorList>
            <person name="Lai Q."/>
            <person name="Liu Y."/>
            <person name="Shao Z."/>
        </authorList>
    </citation>
    <scope>NUCLEOTIDE SEQUENCE [LARGE SCALE GENOMIC DNA]</scope>
    <source>
        <strain evidence="2 3">JCM 15801</strain>
    </source>
</reference>
<dbReference type="RefSeq" id="WP_033673807.1">
    <property type="nucleotide sequence ID" value="NZ_JOTM01000004.1"/>
</dbReference>
<dbReference type="Pfam" id="PF08241">
    <property type="entry name" value="Methyltransf_11"/>
    <property type="match status" value="1"/>
</dbReference>
<comment type="caution">
    <text evidence="2">The sequence shown here is derived from an EMBL/GenBank/DDBJ whole genome shotgun (WGS) entry which is preliminary data.</text>
</comment>
<feature type="domain" description="Methyltransferase type 11" evidence="1">
    <location>
        <begin position="50"/>
        <end position="165"/>
    </location>
</feature>
<gene>
    <name evidence="2" type="ORF">BAGA_21160</name>
</gene>
<dbReference type="EMBL" id="JOTM01000004">
    <property type="protein sequence ID" value="KEK24796.1"/>
    <property type="molecule type" value="Genomic_DNA"/>
</dbReference>
<proteinExistence type="predicted"/>
<evidence type="ECO:0000313" key="3">
    <source>
        <dbReference type="Proteomes" id="UP000027778"/>
    </source>
</evidence>
<dbReference type="GO" id="GO:0032259">
    <property type="term" value="P:methylation"/>
    <property type="evidence" value="ECO:0007669"/>
    <property type="project" value="UniProtKB-KW"/>
</dbReference>
<dbReference type="CDD" id="cd02440">
    <property type="entry name" value="AdoMet_MTases"/>
    <property type="match status" value="1"/>
</dbReference>